<dbReference type="Gene3D" id="1.20.120.10">
    <property type="entry name" value="Cytochrome c/b562"/>
    <property type="match status" value="1"/>
</dbReference>
<dbReference type="PROSITE" id="PS51009">
    <property type="entry name" value="CYTCII"/>
    <property type="match status" value="1"/>
</dbReference>
<feature type="signal peptide" evidence="1">
    <location>
        <begin position="1"/>
        <end position="17"/>
    </location>
</feature>
<keyword evidence="3" id="KW-1185">Reference proteome</keyword>
<proteinExistence type="predicted"/>
<evidence type="ECO:0000313" key="2">
    <source>
        <dbReference type="EMBL" id="AKU96157.1"/>
    </source>
</evidence>
<dbReference type="GO" id="GO:0009055">
    <property type="term" value="F:electron transfer activity"/>
    <property type="evidence" value="ECO:0007669"/>
    <property type="project" value="InterPro"/>
</dbReference>
<feature type="chain" id="PRO_5005465909" description="Cytochrome c" evidence="1">
    <location>
        <begin position="18"/>
        <end position="134"/>
    </location>
</feature>
<evidence type="ECO:0008006" key="4">
    <source>
        <dbReference type="Google" id="ProtNLM"/>
    </source>
</evidence>
<organism evidence="2 3">
    <name type="scientific">Labilithrix luteola</name>
    <dbReference type="NCBI Taxonomy" id="1391654"/>
    <lineage>
        <taxon>Bacteria</taxon>
        <taxon>Pseudomonadati</taxon>
        <taxon>Myxococcota</taxon>
        <taxon>Polyangia</taxon>
        <taxon>Polyangiales</taxon>
        <taxon>Labilitrichaceae</taxon>
        <taxon>Labilithrix</taxon>
    </lineage>
</organism>
<dbReference type="EMBL" id="CP012333">
    <property type="protein sequence ID" value="AKU96157.1"/>
    <property type="molecule type" value="Genomic_DNA"/>
</dbReference>
<sequence length="134" mass="14227">MKNSVAFAVLLGLAAFACVPHRDVPAQDVPKLKDLEEVMQVQATVADPQFKKIGESSLTEADFVAFADVSNRIQATSVKTKEFSKGPGFDALADQLHEKAVALGTAAAAKDAKASSDALSAMKTTCKECHSKFR</sequence>
<dbReference type="InterPro" id="IPR010980">
    <property type="entry name" value="Cyt_c/b562"/>
</dbReference>
<dbReference type="SUPFAM" id="SSF47175">
    <property type="entry name" value="Cytochromes"/>
    <property type="match status" value="1"/>
</dbReference>
<dbReference type="AlphaFoldDB" id="A0A0K1PRK4"/>
<evidence type="ECO:0000313" key="3">
    <source>
        <dbReference type="Proteomes" id="UP000064967"/>
    </source>
</evidence>
<accession>A0A0K1PRK4</accession>
<gene>
    <name evidence="2" type="ORF">AKJ09_02821</name>
</gene>
<dbReference type="GO" id="GO:0022900">
    <property type="term" value="P:electron transport chain"/>
    <property type="evidence" value="ECO:0007669"/>
    <property type="project" value="InterPro"/>
</dbReference>
<dbReference type="GO" id="GO:0005506">
    <property type="term" value="F:iron ion binding"/>
    <property type="evidence" value="ECO:0007669"/>
    <property type="project" value="InterPro"/>
</dbReference>
<protein>
    <recommendedName>
        <fullName evidence="4">Cytochrome c</fullName>
    </recommendedName>
</protein>
<dbReference type="PROSITE" id="PS51257">
    <property type="entry name" value="PROKAR_LIPOPROTEIN"/>
    <property type="match status" value="1"/>
</dbReference>
<dbReference type="OrthoDB" id="9910348at2"/>
<dbReference type="InterPro" id="IPR002321">
    <property type="entry name" value="Cyt_c_II"/>
</dbReference>
<dbReference type="STRING" id="1391654.AKJ09_02821"/>
<reference evidence="2 3" key="1">
    <citation type="submission" date="2015-08" db="EMBL/GenBank/DDBJ databases">
        <authorList>
            <person name="Babu N.S."/>
            <person name="Beckwith C.J."/>
            <person name="Beseler K.G."/>
            <person name="Brison A."/>
            <person name="Carone J.V."/>
            <person name="Caskin T.P."/>
            <person name="Diamond M."/>
            <person name="Durham M.E."/>
            <person name="Foxe J.M."/>
            <person name="Go M."/>
            <person name="Henderson B.A."/>
            <person name="Jones I.B."/>
            <person name="McGettigan J.A."/>
            <person name="Micheletti S.J."/>
            <person name="Nasrallah M.E."/>
            <person name="Ortiz D."/>
            <person name="Piller C.R."/>
            <person name="Privatt S.R."/>
            <person name="Schneider S.L."/>
            <person name="Sharp S."/>
            <person name="Smith T.C."/>
            <person name="Stanton J.D."/>
            <person name="Ullery H.E."/>
            <person name="Wilson R.J."/>
            <person name="Serrano M.G."/>
            <person name="Buck G."/>
            <person name="Lee V."/>
            <person name="Wang Y."/>
            <person name="Carvalho R."/>
            <person name="Voegtly L."/>
            <person name="Shi R."/>
            <person name="Duckworth R."/>
            <person name="Johnson A."/>
            <person name="Loviza R."/>
            <person name="Walstead R."/>
            <person name="Shah Z."/>
            <person name="Kiflezghi M."/>
            <person name="Wade K."/>
            <person name="Ball S.L."/>
            <person name="Bradley K.W."/>
            <person name="Asai D.J."/>
            <person name="Bowman C.A."/>
            <person name="Russell D.A."/>
            <person name="Pope W.H."/>
            <person name="Jacobs-Sera D."/>
            <person name="Hendrix R.W."/>
            <person name="Hatfull G.F."/>
        </authorList>
    </citation>
    <scope>NUCLEOTIDE SEQUENCE [LARGE SCALE GENOMIC DNA]</scope>
    <source>
        <strain evidence="2 3">DSM 27648</strain>
    </source>
</reference>
<dbReference type="RefSeq" id="WP_146647490.1">
    <property type="nucleotide sequence ID" value="NZ_CP012333.1"/>
</dbReference>
<dbReference type="KEGG" id="llu:AKJ09_02821"/>
<dbReference type="Pfam" id="PF01322">
    <property type="entry name" value="Cytochrom_C_2"/>
    <property type="match status" value="1"/>
</dbReference>
<name>A0A0K1PRK4_9BACT</name>
<dbReference type="GO" id="GO:0020037">
    <property type="term" value="F:heme binding"/>
    <property type="evidence" value="ECO:0007669"/>
    <property type="project" value="InterPro"/>
</dbReference>
<evidence type="ECO:0000256" key="1">
    <source>
        <dbReference type="SAM" id="SignalP"/>
    </source>
</evidence>
<dbReference type="Proteomes" id="UP000064967">
    <property type="component" value="Chromosome"/>
</dbReference>
<keyword evidence="1" id="KW-0732">Signal</keyword>